<accession>Q6ZDJ5</accession>
<evidence type="ECO:0000313" key="3">
    <source>
        <dbReference type="Proteomes" id="UP000000763"/>
    </source>
</evidence>
<name>Q6ZDJ5_ORYSJ</name>
<dbReference type="EMBL" id="AP004397">
    <property type="protein sequence ID" value="BAD05282.1"/>
    <property type="molecule type" value="Genomic_DNA"/>
</dbReference>
<feature type="compositionally biased region" description="Gly residues" evidence="1">
    <location>
        <begin position="86"/>
        <end position="95"/>
    </location>
</feature>
<sequence length="124" mass="12583">MEEEADGQHLQVTDLVEGEVPGVVAGDGGDAAHGELGGVVEVVDDDGAEVDDDGAEAGEEQLQHGVAADTRSTTTRENTRAERIWGLGGGGGGVENGEEEPWGGGGLEGSEKARRSRAPSPLPP</sequence>
<organism evidence="2 3">
    <name type="scientific">Oryza sativa subsp. japonica</name>
    <name type="common">Rice</name>
    <dbReference type="NCBI Taxonomy" id="39947"/>
    <lineage>
        <taxon>Eukaryota</taxon>
        <taxon>Viridiplantae</taxon>
        <taxon>Streptophyta</taxon>
        <taxon>Embryophyta</taxon>
        <taxon>Tracheophyta</taxon>
        <taxon>Spermatophyta</taxon>
        <taxon>Magnoliopsida</taxon>
        <taxon>Liliopsida</taxon>
        <taxon>Poales</taxon>
        <taxon>Poaceae</taxon>
        <taxon>BOP clade</taxon>
        <taxon>Oryzoideae</taxon>
        <taxon>Oryzeae</taxon>
        <taxon>Oryzinae</taxon>
        <taxon>Oryza</taxon>
        <taxon>Oryza sativa</taxon>
    </lineage>
</organism>
<gene>
    <name evidence="2" type="primary">P0436B06.13</name>
</gene>
<protein>
    <submittedName>
        <fullName evidence="2">Uncharacterized protein</fullName>
    </submittedName>
</protein>
<evidence type="ECO:0000256" key="1">
    <source>
        <dbReference type="SAM" id="MobiDB-lite"/>
    </source>
</evidence>
<proteinExistence type="predicted"/>
<reference evidence="3" key="2">
    <citation type="journal article" date="2008" name="Nucleic Acids Res.">
        <title>The rice annotation project database (RAP-DB): 2008 update.</title>
        <authorList>
            <consortium name="The rice annotation project (RAP)"/>
        </authorList>
    </citation>
    <scope>GENOME REANNOTATION</scope>
    <source>
        <strain evidence="3">cv. Nipponbare</strain>
    </source>
</reference>
<dbReference type="Proteomes" id="UP000000763">
    <property type="component" value="Chromosome 8"/>
</dbReference>
<evidence type="ECO:0000313" key="2">
    <source>
        <dbReference type="EMBL" id="BAD05282.1"/>
    </source>
</evidence>
<reference evidence="3" key="1">
    <citation type="journal article" date="2005" name="Nature">
        <title>The map-based sequence of the rice genome.</title>
        <authorList>
            <consortium name="International rice genome sequencing project (IRGSP)"/>
            <person name="Matsumoto T."/>
            <person name="Wu J."/>
            <person name="Kanamori H."/>
            <person name="Katayose Y."/>
            <person name="Fujisawa M."/>
            <person name="Namiki N."/>
            <person name="Mizuno H."/>
            <person name="Yamamoto K."/>
            <person name="Antonio B.A."/>
            <person name="Baba T."/>
            <person name="Sakata K."/>
            <person name="Nagamura Y."/>
            <person name="Aoki H."/>
            <person name="Arikawa K."/>
            <person name="Arita K."/>
            <person name="Bito T."/>
            <person name="Chiden Y."/>
            <person name="Fujitsuka N."/>
            <person name="Fukunaka R."/>
            <person name="Hamada M."/>
            <person name="Harada C."/>
            <person name="Hayashi A."/>
            <person name="Hijishita S."/>
            <person name="Honda M."/>
            <person name="Hosokawa S."/>
            <person name="Ichikawa Y."/>
            <person name="Idonuma A."/>
            <person name="Iijima M."/>
            <person name="Ikeda M."/>
            <person name="Ikeno M."/>
            <person name="Ito K."/>
            <person name="Ito S."/>
            <person name="Ito T."/>
            <person name="Ito Y."/>
            <person name="Ito Y."/>
            <person name="Iwabuchi A."/>
            <person name="Kamiya K."/>
            <person name="Karasawa W."/>
            <person name="Kurita K."/>
            <person name="Katagiri S."/>
            <person name="Kikuta A."/>
            <person name="Kobayashi H."/>
            <person name="Kobayashi N."/>
            <person name="Machita K."/>
            <person name="Maehara T."/>
            <person name="Masukawa M."/>
            <person name="Mizubayashi T."/>
            <person name="Mukai Y."/>
            <person name="Nagasaki H."/>
            <person name="Nagata Y."/>
            <person name="Naito S."/>
            <person name="Nakashima M."/>
            <person name="Nakama Y."/>
            <person name="Nakamichi Y."/>
            <person name="Nakamura M."/>
            <person name="Meguro A."/>
            <person name="Negishi M."/>
            <person name="Ohta I."/>
            <person name="Ohta T."/>
            <person name="Okamoto M."/>
            <person name="Ono N."/>
            <person name="Saji S."/>
            <person name="Sakaguchi M."/>
            <person name="Sakai K."/>
            <person name="Shibata M."/>
            <person name="Shimokawa T."/>
            <person name="Song J."/>
            <person name="Takazaki Y."/>
            <person name="Terasawa K."/>
            <person name="Tsugane M."/>
            <person name="Tsuji K."/>
            <person name="Ueda S."/>
            <person name="Waki K."/>
            <person name="Yamagata H."/>
            <person name="Yamamoto M."/>
            <person name="Yamamoto S."/>
            <person name="Yamane H."/>
            <person name="Yoshiki S."/>
            <person name="Yoshihara R."/>
            <person name="Yukawa K."/>
            <person name="Zhong H."/>
            <person name="Yano M."/>
            <person name="Yuan Q."/>
            <person name="Ouyang S."/>
            <person name="Liu J."/>
            <person name="Jones K.M."/>
            <person name="Gansberger K."/>
            <person name="Moffat K."/>
            <person name="Hill J."/>
            <person name="Bera J."/>
            <person name="Fadrosh D."/>
            <person name="Jin S."/>
            <person name="Johri S."/>
            <person name="Kim M."/>
            <person name="Overton L."/>
            <person name="Reardon M."/>
            <person name="Tsitrin T."/>
            <person name="Vuong H."/>
            <person name="Weaver B."/>
            <person name="Ciecko A."/>
            <person name="Tallon L."/>
            <person name="Jackson J."/>
            <person name="Pai G."/>
            <person name="Aken S.V."/>
            <person name="Utterback T."/>
            <person name="Reidmuller S."/>
            <person name="Feldblyum T."/>
            <person name="Hsiao J."/>
            <person name="Zismann V."/>
            <person name="Iobst S."/>
            <person name="de Vazeille A.R."/>
            <person name="Buell C.R."/>
            <person name="Ying K."/>
            <person name="Li Y."/>
            <person name="Lu T."/>
            <person name="Huang Y."/>
            <person name="Zhao Q."/>
            <person name="Feng Q."/>
            <person name="Zhang L."/>
            <person name="Zhu J."/>
            <person name="Weng Q."/>
            <person name="Mu J."/>
            <person name="Lu Y."/>
            <person name="Fan D."/>
            <person name="Liu Y."/>
            <person name="Guan J."/>
            <person name="Zhang Y."/>
            <person name="Yu S."/>
            <person name="Liu X."/>
            <person name="Zhang Y."/>
            <person name="Hong G."/>
            <person name="Han B."/>
            <person name="Choisne N."/>
            <person name="Demange N."/>
            <person name="Orjeda G."/>
            <person name="Samain S."/>
            <person name="Cattolico L."/>
            <person name="Pelletier E."/>
            <person name="Couloux A."/>
            <person name="Segurens B."/>
            <person name="Wincker P."/>
            <person name="D'Hont A."/>
            <person name="Scarpelli C."/>
            <person name="Weissenbach J."/>
            <person name="Salanoubat M."/>
            <person name="Quetier F."/>
            <person name="Yu Y."/>
            <person name="Kim H.R."/>
            <person name="Rambo T."/>
            <person name="Currie J."/>
            <person name="Collura K."/>
            <person name="Luo M."/>
            <person name="Yang T."/>
            <person name="Ammiraju J.S.S."/>
            <person name="Engler F."/>
            <person name="Soderlund C."/>
            <person name="Wing R.A."/>
            <person name="Palmer L.E."/>
            <person name="de la Bastide M."/>
            <person name="Spiegel L."/>
            <person name="Nascimento L."/>
            <person name="Zutavern T."/>
            <person name="O'Shaughnessy A."/>
            <person name="Dike S."/>
            <person name="Dedhia N."/>
            <person name="Preston R."/>
            <person name="Balija V."/>
            <person name="McCombie W.R."/>
            <person name="Chow T."/>
            <person name="Chen H."/>
            <person name="Chung M."/>
            <person name="Chen C."/>
            <person name="Shaw J."/>
            <person name="Wu H."/>
            <person name="Hsiao K."/>
            <person name="Chao Y."/>
            <person name="Chu M."/>
            <person name="Cheng C."/>
            <person name="Hour A."/>
            <person name="Lee P."/>
            <person name="Lin S."/>
            <person name="Lin Y."/>
            <person name="Liou J."/>
            <person name="Liu S."/>
            <person name="Hsing Y."/>
            <person name="Raghuvanshi S."/>
            <person name="Mohanty A."/>
            <person name="Bharti A.K."/>
            <person name="Gaur A."/>
            <person name="Gupta V."/>
            <person name="Kumar D."/>
            <person name="Ravi V."/>
            <person name="Vij S."/>
            <person name="Kapur A."/>
            <person name="Khurana P."/>
            <person name="Khurana P."/>
            <person name="Khurana J.P."/>
            <person name="Tyagi A.K."/>
            <person name="Gaikwad K."/>
            <person name="Singh A."/>
            <person name="Dalal V."/>
            <person name="Srivastava S."/>
            <person name="Dixit A."/>
            <person name="Pal A.K."/>
            <person name="Ghazi I.A."/>
            <person name="Yadav M."/>
            <person name="Pandit A."/>
            <person name="Bhargava A."/>
            <person name="Sureshbabu K."/>
            <person name="Batra K."/>
            <person name="Sharma T.R."/>
            <person name="Mohapatra T."/>
            <person name="Singh N.K."/>
            <person name="Messing J."/>
            <person name="Nelson A.B."/>
            <person name="Fuks G."/>
            <person name="Kavchok S."/>
            <person name="Keizer G."/>
            <person name="Linton E."/>
            <person name="Llaca V."/>
            <person name="Song R."/>
            <person name="Tanyolac B."/>
            <person name="Young S."/>
            <person name="Ho-Il K."/>
            <person name="Hahn J.H."/>
            <person name="Sangsakoo G."/>
            <person name="Vanavichit A."/>
            <person name="de Mattos Luiz.A.T."/>
            <person name="Zimmer P.D."/>
            <person name="Malone G."/>
            <person name="Dellagostin O."/>
            <person name="de Oliveira A.C."/>
            <person name="Bevan M."/>
            <person name="Bancroft I."/>
            <person name="Minx P."/>
            <person name="Cordum H."/>
            <person name="Wilson R."/>
            <person name="Cheng Z."/>
            <person name="Jin W."/>
            <person name="Jiang J."/>
            <person name="Leong S.A."/>
            <person name="Iwama H."/>
            <person name="Gojobori T."/>
            <person name="Itoh T."/>
            <person name="Niimura Y."/>
            <person name="Fujii Y."/>
            <person name="Habara T."/>
            <person name="Sakai H."/>
            <person name="Sato Y."/>
            <person name="Wilson G."/>
            <person name="Kumar K."/>
            <person name="McCouch S."/>
            <person name="Juretic N."/>
            <person name="Hoen D."/>
            <person name="Wright S."/>
            <person name="Bruskiewich R."/>
            <person name="Bureau T."/>
            <person name="Miyao A."/>
            <person name="Hirochika H."/>
            <person name="Nishikawa T."/>
            <person name="Kadowaki K."/>
            <person name="Sugiura M."/>
            <person name="Burr B."/>
            <person name="Sasaki T."/>
        </authorList>
    </citation>
    <scope>NUCLEOTIDE SEQUENCE [LARGE SCALE GENOMIC DNA]</scope>
    <source>
        <strain evidence="3">cv. Nipponbare</strain>
    </source>
</reference>
<dbReference type="AlphaFoldDB" id="Q6ZDJ5"/>
<feature type="region of interest" description="Disordered" evidence="1">
    <location>
        <begin position="60"/>
        <end position="124"/>
    </location>
</feature>